<accession>G8QZ50</accession>
<evidence type="ECO:0000256" key="11">
    <source>
        <dbReference type="ARBA" id="ARBA00044535"/>
    </source>
</evidence>
<dbReference type="PANTHER" id="PTHR13710:SF105">
    <property type="entry name" value="ATP-DEPENDENT DNA HELICASE Q1"/>
    <property type="match status" value="1"/>
</dbReference>
<organism evidence="15 16">
    <name type="scientific">Owenweeksia hongkongensis (strain DSM 17368 / CIP 108786 / JCM 12287 / NRRL B-23963 / UST20020801)</name>
    <dbReference type="NCBI Taxonomy" id="926562"/>
    <lineage>
        <taxon>Bacteria</taxon>
        <taxon>Pseudomonadati</taxon>
        <taxon>Bacteroidota</taxon>
        <taxon>Flavobacteriia</taxon>
        <taxon>Flavobacteriales</taxon>
        <taxon>Owenweeksiaceae</taxon>
        <taxon>Owenweeksia</taxon>
    </lineage>
</organism>
<dbReference type="FunFam" id="3.40.50.300:FF:001389">
    <property type="entry name" value="ATP-dependent DNA helicase RecQ"/>
    <property type="match status" value="1"/>
</dbReference>
<evidence type="ECO:0000256" key="4">
    <source>
        <dbReference type="ARBA" id="ARBA00022801"/>
    </source>
</evidence>
<evidence type="ECO:0000256" key="9">
    <source>
        <dbReference type="ARBA" id="ARBA00034617"/>
    </source>
</evidence>
<evidence type="ECO:0000256" key="6">
    <source>
        <dbReference type="ARBA" id="ARBA00022840"/>
    </source>
</evidence>
<dbReference type="GO" id="GO:0043590">
    <property type="term" value="C:bacterial nucleoid"/>
    <property type="evidence" value="ECO:0007669"/>
    <property type="project" value="TreeGrafter"/>
</dbReference>
<dbReference type="GO" id="GO:0005737">
    <property type="term" value="C:cytoplasm"/>
    <property type="evidence" value="ECO:0007669"/>
    <property type="project" value="TreeGrafter"/>
</dbReference>
<dbReference type="AlphaFoldDB" id="G8QZ50"/>
<dbReference type="InterPro" id="IPR036388">
    <property type="entry name" value="WH-like_DNA-bd_sf"/>
</dbReference>
<feature type="domain" description="Helicase ATP-binding" evidence="13">
    <location>
        <begin position="26"/>
        <end position="194"/>
    </location>
</feature>
<dbReference type="GO" id="GO:0030894">
    <property type="term" value="C:replisome"/>
    <property type="evidence" value="ECO:0007669"/>
    <property type="project" value="TreeGrafter"/>
</dbReference>
<dbReference type="EC" id="5.6.2.4" evidence="10"/>
<dbReference type="HOGENOM" id="CLU_001103_9_7_10"/>
<gene>
    <name evidence="15" type="ordered locus">Oweho_0415</name>
</gene>
<dbReference type="Gene3D" id="3.40.50.300">
    <property type="entry name" value="P-loop containing nucleotide triphosphate hydrolases"/>
    <property type="match status" value="2"/>
</dbReference>
<evidence type="ECO:0000256" key="10">
    <source>
        <dbReference type="ARBA" id="ARBA00034808"/>
    </source>
</evidence>
<dbReference type="NCBIfam" id="TIGR00614">
    <property type="entry name" value="recQ_fam"/>
    <property type="match status" value="1"/>
</dbReference>
<keyword evidence="7" id="KW-0238">DNA-binding</keyword>
<dbReference type="PROSITE" id="PS51194">
    <property type="entry name" value="HELICASE_CTER"/>
    <property type="match status" value="1"/>
</dbReference>
<feature type="domain" description="Helicase C-terminal" evidence="14">
    <location>
        <begin position="218"/>
        <end position="368"/>
    </location>
</feature>
<keyword evidence="2" id="KW-0479">Metal-binding</keyword>
<evidence type="ECO:0000256" key="5">
    <source>
        <dbReference type="ARBA" id="ARBA00022806"/>
    </source>
</evidence>
<dbReference type="InterPro" id="IPR004589">
    <property type="entry name" value="DNA_helicase_ATP-dep_RecQ"/>
</dbReference>
<dbReference type="RefSeq" id="WP_014200794.1">
    <property type="nucleotide sequence ID" value="NC_016599.1"/>
</dbReference>
<evidence type="ECO:0000259" key="13">
    <source>
        <dbReference type="PROSITE" id="PS51192"/>
    </source>
</evidence>
<keyword evidence="8" id="KW-0413">Isomerase</keyword>
<evidence type="ECO:0000256" key="3">
    <source>
        <dbReference type="ARBA" id="ARBA00022741"/>
    </source>
</evidence>
<keyword evidence="5 15" id="KW-0347">Helicase</keyword>
<dbReference type="PROSITE" id="PS51192">
    <property type="entry name" value="HELICASE_ATP_BIND_1"/>
    <property type="match status" value="1"/>
</dbReference>
<dbReference type="STRING" id="926562.Oweho_0415"/>
<dbReference type="InterPro" id="IPR032284">
    <property type="entry name" value="RecQ_Zn-bd"/>
</dbReference>
<dbReference type="PANTHER" id="PTHR13710">
    <property type="entry name" value="DNA HELICASE RECQ FAMILY MEMBER"/>
    <property type="match status" value="1"/>
</dbReference>
<dbReference type="InterPro" id="IPR014001">
    <property type="entry name" value="Helicase_ATP-bd"/>
</dbReference>
<dbReference type="OrthoDB" id="9763310at2"/>
<dbReference type="GO" id="GO:0006310">
    <property type="term" value="P:DNA recombination"/>
    <property type="evidence" value="ECO:0007669"/>
    <property type="project" value="InterPro"/>
</dbReference>
<dbReference type="KEGG" id="oho:Oweho_0415"/>
<dbReference type="GO" id="GO:0006281">
    <property type="term" value="P:DNA repair"/>
    <property type="evidence" value="ECO:0007669"/>
    <property type="project" value="TreeGrafter"/>
</dbReference>
<keyword evidence="6" id="KW-0067">ATP-binding</keyword>
<dbReference type="CDD" id="cd17920">
    <property type="entry name" value="DEXHc_RecQ"/>
    <property type="match status" value="1"/>
</dbReference>
<evidence type="ECO:0000256" key="1">
    <source>
        <dbReference type="ARBA" id="ARBA00005446"/>
    </source>
</evidence>
<sequence length="636" mass="72619">MTDKIHDILFSYWGFRNFRPLQEDIINSALSGKDTLALLPTGGGKSICFQVPIMAQKGIGIVVSPLIALMADQVQNLKNREIPAVALTSGLTYREIDIALDNCVHGRYKFLYLSPERLQSEIVQERIKRMKVNLLVVDEAHCISQWGYDFRPPYTKIAEIRELLPSVPILALTATATPNVVDDIQEKLSFPEKHVIQKSFYRPNLYYNVNHTERKWSKAIEILRRIKGSGLIYVRNRKHTVEIAQWLTQNGISADFYHAGMSPEDRKKKQEAWVNNKLRIIVCTNAFGMGIDKPDVRIVLHLELPESLEAYFQEAGRAGRDGETAYSVMLIGPPDLDELKRRHLESFPDLEFVKRTYQALNNYLQLASGTGEGQNFPFDFKAFIDQYSLPVLKAYEVLKILEREGWLTLNEGFKSTSRVHILVDRTTLYDFQLRYPKLDILIKSLTRSYGGLETEYASIQESVIAGRLKSTERNVREALQYLKTKGIIDYIPNKGDSEITINKPRQVTKHLSISNENLKDRFKDKKQRIDAIEDFVSDSETCRSVKLLKYFGEKSTQDCGHCDVCRAKKGAENADEKMDKAIASIKSLLQEKSPLSHAKIREQLKINDTICLEALRWLLDSGFIKSVGQDLYALNS</sequence>
<dbReference type="GO" id="GO:0016787">
    <property type="term" value="F:hydrolase activity"/>
    <property type="evidence" value="ECO:0007669"/>
    <property type="project" value="UniProtKB-KW"/>
</dbReference>
<dbReference type="InterPro" id="IPR027417">
    <property type="entry name" value="P-loop_NTPase"/>
</dbReference>
<dbReference type="SMART" id="SM00487">
    <property type="entry name" value="DEXDc"/>
    <property type="match status" value="1"/>
</dbReference>
<dbReference type="GO" id="GO:0046872">
    <property type="term" value="F:metal ion binding"/>
    <property type="evidence" value="ECO:0007669"/>
    <property type="project" value="UniProtKB-KW"/>
</dbReference>
<evidence type="ECO:0000256" key="12">
    <source>
        <dbReference type="ARBA" id="ARBA00044550"/>
    </source>
</evidence>
<comment type="similarity">
    <text evidence="1">Belongs to the helicase family. RecQ subfamily.</text>
</comment>
<dbReference type="SUPFAM" id="SSF52540">
    <property type="entry name" value="P-loop containing nucleoside triphosphate hydrolases"/>
    <property type="match status" value="1"/>
</dbReference>
<dbReference type="Pfam" id="PF00270">
    <property type="entry name" value="DEAD"/>
    <property type="match status" value="1"/>
</dbReference>
<dbReference type="Pfam" id="PF00271">
    <property type="entry name" value="Helicase_C"/>
    <property type="match status" value="1"/>
</dbReference>
<dbReference type="EMBL" id="CP003156">
    <property type="protein sequence ID" value="AEV31433.1"/>
    <property type="molecule type" value="Genomic_DNA"/>
</dbReference>
<dbReference type="eggNOG" id="COG0514">
    <property type="taxonomic scope" value="Bacteria"/>
</dbReference>
<name>G8QZ50_OWEHD</name>
<keyword evidence="3" id="KW-0547">Nucleotide-binding</keyword>
<proteinExistence type="inferred from homology"/>
<dbReference type="Pfam" id="PF16124">
    <property type="entry name" value="RecQ_Zn_bind"/>
    <property type="match status" value="1"/>
</dbReference>
<dbReference type="SMART" id="SM00490">
    <property type="entry name" value="HELICc"/>
    <property type="match status" value="1"/>
</dbReference>
<dbReference type="GO" id="GO:0003677">
    <property type="term" value="F:DNA binding"/>
    <property type="evidence" value="ECO:0007669"/>
    <property type="project" value="UniProtKB-KW"/>
</dbReference>
<dbReference type="Gene3D" id="1.10.10.10">
    <property type="entry name" value="Winged helix-like DNA-binding domain superfamily/Winged helix DNA-binding domain"/>
    <property type="match status" value="1"/>
</dbReference>
<dbReference type="GO" id="GO:0043138">
    <property type="term" value="F:3'-5' DNA helicase activity"/>
    <property type="evidence" value="ECO:0007669"/>
    <property type="project" value="UniProtKB-EC"/>
</dbReference>
<evidence type="ECO:0000256" key="2">
    <source>
        <dbReference type="ARBA" id="ARBA00022723"/>
    </source>
</evidence>
<dbReference type="InterPro" id="IPR001650">
    <property type="entry name" value="Helicase_C-like"/>
</dbReference>
<evidence type="ECO:0000256" key="7">
    <source>
        <dbReference type="ARBA" id="ARBA00023125"/>
    </source>
</evidence>
<dbReference type="GO" id="GO:0009378">
    <property type="term" value="F:four-way junction helicase activity"/>
    <property type="evidence" value="ECO:0007669"/>
    <property type="project" value="TreeGrafter"/>
</dbReference>
<reference evidence="15 16" key="1">
    <citation type="journal article" date="2012" name="Stand. Genomic Sci.">
        <title>Genome sequence of the orange-pigmented seawater bacterium Owenweeksia hongkongensis type strain (UST20020801(T)).</title>
        <authorList>
            <person name="Riedel T."/>
            <person name="Held B."/>
            <person name="Nolan M."/>
            <person name="Lucas S."/>
            <person name="Lapidus A."/>
            <person name="Tice H."/>
            <person name="Del Rio T.G."/>
            <person name="Cheng J.F."/>
            <person name="Han C."/>
            <person name="Tapia R."/>
            <person name="Goodwin L.A."/>
            <person name="Pitluck S."/>
            <person name="Liolios K."/>
            <person name="Mavromatis K."/>
            <person name="Pagani I."/>
            <person name="Ivanova N."/>
            <person name="Mikhailova N."/>
            <person name="Pati A."/>
            <person name="Chen A."/>
            <person name="Palaniappan K."/>
            <person name="Rohde M."/>
            <person name="Tindall B.J."/>
            <person name="Detter J.C."/>
            <person name="Goker M."/>
            <person name="Woyke T."/>
            <person name="Bristow J."/>
            <person name="Eisen J.A."/>
            <person name="Markowitz V."/>
            <person name="Hugenholtz P."/>
            <person name="Klenk H.P."/>
            <person name="Kyrpides N.C."/>
        </authorList>
    </citation>
    <scope>NUCLEOTIDE SEQUENCE</scope>
    <source>
        <strain evidence="16">DSM 17368 / JCM 12287 / NRRL B-23963</strain>
    </source>
</reference>
<keyword evidence="4" id="KW-0378">Hydrolase</keyword>
<protein>
    <recommendedName>
        <fullName evidence="11">ATP-dependent DNA helicase RecQ</fullName>
        <ecNumber evidence="10">5.6.2.4</ecNumber>
    </recommendedName>
    <alternativeName>
        <fullName evidence="12">DNA 3'-5' helicase RecQ</fullName>
    </alternativeName>
</protein>
<dbReference type="PATRIC" id="fig|926562.3.peg.428"/>
<dbReference type="Proteomes" id="UP000005631">
    <property type="component" value="Chromosome"/>
</dbReference>
<comment type="catalytic activity">
    <reaction evidence="9">
        <text>Couples ATP hydrolysis with the unwinding of duplex DNA by translocating in the 3'-5' direction.</text>
        <dbReference type="EC" id="5.6.2.4"/>
    </reaction>
</comment>
<evidence type="ECO:0000256" key="8">
    <source>
        <dbReference type="ARBA" id="ARBA00023235"/>
    </source>
</evidence>
<evidence type="ECO:0000259" key="14">
    <source>
        <dbReference type="PROSITE" id="PS51194"/>
    </source>
</evidence>
<dbReference type="InterPro" id="IPR011545">
    <property type="entry name" value="DEAD/DEAH_box_helicase_dom"/>
</dbReference>
<dbReference type="GO" id="GO:0005524">
    <property type="term" value="F:ATP binding"/>
    <property type="evidence" value="ECO:0007669"/>
    <property type="project" value="UniProtKB-KW"/>
</dbReference>
<evidence type="ECO:0000313" key="15">
    <source>
        <dbReference type="EMBL" id="AEV31433.1"/>
    </source>
</evidence>
<evidence type="ECO:0000313" key="16">
    <source>
        <dbReference type="Proteomes" id="UP000005631"/>
    </source>
</evidence>
<keyword evidence="16" id="KW-1185">Reference proteome</keyword>
<dbReference type="CDD" id="cd18794">
    <property type="entry name" value="SF2_C_RecQ"/>
    <property type="match status" value="1"/>
</dbReference>